<feature type="region of interest" description="Disordered" evidence="4">
    <location>
        <begin position="193"/>
        <end position="224"/>
    </location>
</feature>
<feature type="DNA-binding region" description="HMG box" evidence="3">
    <location>
        <begin position="124"/>
        <end position="192"/>
    </location>
</feature>
<evidence type="ECO:0000259" key="5">
    <source>
        <dbReference type="PROSITE" id="PS50118"/>
    </source>
</evidence>
<keyword evidence="3" id="KW-0539">Nucleus</keyword>
<keyword evidence="1 3" id="KW-0238">DNA-binding</keyword>
<feature type="domain" description="HMG box" evidence="5">
    <location>
        <begin position="124"/>
        <end position="192"/>
    </location>
</feature>
<dbReference type="InterPro" id="IPR009071">
    <property type="entry name" value="HMG_box_dom"/>
</dbReference>
<evidence type="ECO:0000256" key="4">
    <source>
        <dbReference type="SAM" id="MobiDB-lite"/>
    </source>
</evidence>
<feature type="region of interest" description="Disordered" evidence="4">
    <location>
        <begin position="1"/>
        <end position="75"/>
    </location>
</feature>
<feature type="compositionally biased region" description="Polar residues" evidence="4">
    <location>
        <begin position="211"/>
        <end position="224"/>
    </location>
</feature>
<keyword evidence="2" id="KW-0804">Transcription</keyword>
<protein>
    <recommendedName>
        <fullName evidence="5">HMG box domain-containing protein</fullName>
    </recommendedName>
</protein>
<name>A0AAD3TYH5_9TREE</name>
<dbReference type="CDD" id="cd01389">
    <property type="entry name" value="HMG-box_ROX1-like"/>
    <property type="match status" value="1"/>
</dbReference>
<dbReference type="SUPFAM" id="SSF47095">
    <property type="entry name" value="HMG-box"/>
    <property type="match status" value="1"/>
</dbReference>
<dbReference type="InterPro" id="IPR050140">
    <property type="entry name" value="SRY-related_HMG-box_TF-like"/>
</dbReference>
<organism evidence="6 7">
    <name type="scientific">Cutaneotrichosporon spelunceum</name>
    <dbReference type="NCBI Taxonomy" id="1672016"/>
    <lineage>
        <taxon>Eukaryota</taxon>
        <taxon>Fungi</taxon>
        <taxon>Dikarya</taxon>
        <taxon>Basidiomycota</taxon>
        <taxon>Agaricomycotina</taxon>
        <taxon>Tremellomycetes</taxon>
        <taxon>Trichosporonales</taxon>
        <taxon>Trichosporonaceae</taxon>
        <taxon>Cutaneotrichosporon</taxon>
    </lineage>
</organism>
<evidence type="ECO:0000256" key="2">
    <source>
        <dbReference type="ARBA" id="ARBA00023163"/>
    </source>
</evidence>
<feature type="compositionally biased region" description="Pro residues" evidence="4">
    <location>
        <begin position="46"/>
        <end position="62"/>
    </location>
</feature>
<dbReference type="Pfam" id="PF00505">
    <property type="entry name" value="HMG_box"/>
    <property type="match status" value="1"/>
</dbReference>
<dbReference type="SMART" id="SM00398">
    <property type="entry name" value="HMG"/>
    <property type="match status" value="1"/>
</dbReference>
<dbReference type="GO" id="GO:0005634">
    <property type="term" value="C:nucleus"/>
    <property type="evidence" value="ECO:0007669"/>
    <property type="project" value="UniProtKB-UniRule"/>
</dbReference>
<proteinExistence type="predicted"/>
<dbReference type="GO" id="GO:0000978">
    <property type="term" value="F:RNA polymerase II cis-regulatory region sequence-specific DNA binding"/>
    <property type="evidence" value="ECO:0007669"/>
    <property type="project" value="TreeGrafter"/>
</dbReference>
<dbReference type="InterPro" id="IPR036910">
    <property type="entry name" value="HMG_box_dom_sf"/>
</dbReference>
<evidence type="ECO:0000256" key="1">
    <source>
        <dbReference type="ARBA" id="ARBA00023125"/>
    </source>
</evidence>
<dbReference type="GO" id="GO:0001228">
    <property type="term" value="F:DNA-binding transcription activator activity, RNA polymerase II-specific"/>
    <property type="evidence" value="ECO:0007669"/>
    <property type="project" value="TreeGrafter"/>
</dbReference>
<reference evidence="6" key="2">
    <citation type="submission" date="2023-06" db="EMBL/GenBank/DDBJ databases">
        <authorList>
            <person name="Kobayashi Y."/>
            <person name="Kayamori A."/>
            <person name="Aoki K."/>
            <person name="Shiwa Y."/>
            <person name="Fujita N."/>
            <person name="Sugita T."/>
            <person name="Iwasaki W."/>
            <person name="Tanaka N."/>
            <person name="Takashima M."/>
        </authorList>
    </citation>
    <scope>NUCLEOTIDE SEQUENCE</scope>
    <source>
        <strain evidence="6">HIS016</strain>
    </source>
</reference>
<accession>A0AAD3TYH5</accession>
<dbReference type="GO" id="GO:0030154">
    <property type="term" value="P:cell differentiation"/>
    <property type="evidence" value="ECO:0007669"/>
    <property type="project" value="TreeGrafter"/>
</dbReference>
<evidence type="ECO:0000256" key="3">
    <source>
        <dbReference type="PROSITE-ProRule" id="PRU00267"/>
    </source>
</evidence>
<dbReference type="AlphaFoldDB" id="A0AAD3TYH5"/>
<evidence type="ECO:0000313" key="7">
    <source>
        <dbReference type="Proteomes" id="UP001222932"/>
    </source>
</evidence>
<dbReference type="PROSITE" id="PS50118">
    <property type="entry name" value="HMG_BOX_2"/>
    <property type="match status" value="1"/>
</dbReference>
<comment type="caution">
    <text evidence="6">The sequence shown here is derived from an EMBL/GenBank/DDBJ whole genome shotgun (WGS) entry which is preliminary data.</text>
</comment>
<evidence type="ECO:0000313" key="6">
    <source>
        <dbReference type="EMBL" id="GMK59103.1"/>
    </source>
</evidence>
<dbReference type="Gene3D" id="1.10.30.10">
    <property type="entry name" value="High mobility group box domain"/>
    <property type="match status" value="1"/>
</dbReference>
<reference evidence="6" key="1">
    <citation type="journal article" date="2023" name="BMC Genomics">
        <title>Chromosome-level genome assemblies of Cutaneotrichosporon spp. (Trichosporonales, Basidiomycota) reveal imbalanced evolution between nucleotide sequences and chromosome synteny.</title>
        <authorList>
            <person name="Kobayashi Y."/>
            <person name="Kayamori A."/>
            <person name="Aoki K."/>
            <person name="Shiwa Y."/>
            <person name="Matsutani M."/>
            <person name="Fujita N."/>
            <person name="Sugita T."/>
            <person name="Iwasaki W."/>
            <person name="Tanaka N."/>
            <person name="Takashima M."/>
        </authorList>
    </citation>
    <scope>NUCLEOTIDE SEQUENCE</scope>
    <source>
        <strain evidence="6">HIS016</strain>
    </source>
</reference>
<dbReference type="PANTHER" id="PTHR10270:SF161">
    <property type="entry name" value="SEX-DETERMINING REGION Y PROTEIN"/>
    <property type="match status" value="1"/>
</dbReference>
<keyword evidence="7" id="KW-1185">Reference proteome</keyword>
<dbReference type="EMBL" id="BTCM01000007">
    <property type="protein sequence ID" value="GMK59103.1"/>
    <property type="molecule type" value="Genomic_DNA"/>
</dbReference>
<dbReference type="Proteomes" id="UP001222932">
    <property type="component" value="Unassembled WGS sequence"/>
</dbReference>
<dbReference type="PANTHER" id="PTHR10270">
    <property type="entry name" value="SOX TRANSCRIPTION FACTOR"/>
    <property type="match status" value="1"/>
</dbReference>
<sequence>MHKRPGPYVQMPQEAQMRQEHLRSPSYSQSQVDYTPGALPYDVNPAPLPQQPPTSLPTPPEMPSDTAVSAPHMTYPSPLAGNPKWAHAHIPPMKVPRCNIEEYTEDWDELPELLRQERRADLTPRRPMNAFFLYMKHRRAQYANTNPDFTTGQLSKILGEEWRALSRVQKAPWKNMHERLMSAFKRKFPNYQYERGGRRRKRGASPERTHLQPSVYTRQPQYPTGMSSTPRFVPYMHHNGYQPPGSVPYYPVQQPYYYDPNVAHQWHHPPQPHFQADSQLRHPHHPFPEITTPEGNTAPPHELTHAPVGFTEGQLATYQTSWAQPPPPAQGPIFTEPMTAPGPSYCTDAEGLPVPWDQYLNQYSTSEN</sequence>
<gene>
    <name evidence="6" type="ORF">CspeluHIS016_0701180</name>
</gene>